<evidence type="ECO:0000256" key="4">
    <source>
        <dbReference type="ARBA" id="ARBA00022475"/>
    </source>
</evidence>
<dbReference type="KEGG" id="clt:CM240_1104"/>
<keyword evidence="9 10" id="KW-0131">Cell cycle</keyword>
<dbReference type="STRING" id="1216932.CM240_1104"/>
<keyword evidence="8 10" id="KW-0472">Membrane</keyword>
<dbReference type="HOGENOM" id="CLU_073546_2_2_9"/>
<reference evidence="14 15" key="1">
    <citation type="submission" date="2013-11" db="EMBL/GenBank/DDBJ databases">
        <title>Complete genome sequence of Clostridum sp. M2/40.</title>
        <authorList>
            <person name="Wibberg D."/>
            <person name="Puehler A."/>
            <person name="Schlueter A."/>
        </authorList>
    </citation>
    <scope>NUCLEOTIDE SEQUENCE [LARGE SCALE GENOMIC DNA]</scope>
    <source>
        <strain evidence="15">M2/40</strain>
    </source>
</reference>
<dbReference type="PIRSF" id="PIRSF003097">
    <property type="entry name" value="FtsX"/>
    <property type="match status" value="1"/>
</dbReference>
<organism evidence="14 15">
    <name type="scientific">Clostridium bornimense</name>
    <dbReference type="NCBI Taxonomy" id="1216932"/>
    <lineage>
        <taxon>Bacteria</taxon>
        <taxon>Bacillati</taxon>
        <taxon>Bacillota</taxon>
        <taxon>Clostridia</taxon>
        <taxon>Eubacteriales</taxon>
        <taxon>Clostridiaceae</taxon>
        <taxon>Clostridium</taxon>
    </lineage>
</organism>
<evidence type="ECO:0000256" key="9">
    <source>
        <dbReference type="ARBA" id="ARBA00023306"/>
    </source>
</evidence>
<evidence type="ECO:0000259" key="12">
    <source>
        <dbReference type="Pfam" id="PF02687"/>
    </source>
</evidence>
<feature type="domain" description="ABC3 transporter permease C-terminal" evidence="12">
    <location>
        <begin position="183"/>
        <end position="305"/>
    </location>
</feature>
<evidence type="ECO:0000256" key="2">
    <source>
        <dbReference type="ARBA" id="ARBA00007379"/>
    </source>
</evidence>
<dbReference type="Gene3D" id="3.30.70.3040">
    <property type="match status" value="1"/>
</dbReference>
<dbReference type="InterPro" id="IPR040690">
    <property type="entry name" value="FtsX_ECD"/>
</dbReference>
<gene>
    <name evidence="14" type="ORF">CM240_1104</name>
</gene>
<evidence type="ECO:0000256" key="7">
    <source>
        <dbReference type="ARBA" id="ARBA00022989"/>
    </source>
</evidence>
<dbReference type="InterPro" id="IPR003838">
    <property type="entry name" value="ABC3_permease_C"/>
</dbReference>
<feature type="transmembrane region" description="Helical" evidence="11">
    <location>
        <begin position="21"/>
        <end position="45"/>
    </location>
</feature>
<evidence type="ECO:0000256" key="3">
    <source>
        <dbReference type="ARBA" id="ARBA00021907"/>
    </source>
</evidence>
<evidence type="ECO:0000256" key="8">
    <source>
        <dbReference type="ARBA" id="ARBA00023136"/>
    </source>
</evidence>
<comment type="function">
    <text evidence="10">Part of the ABC transporter FtsEX involved in asymmetric cellular division facilitating the initiation of sporulation.</text>
</comment>
<dbReference type="PANTHER" id="PTHR47755">
    <property type="entry name" value="CELL DIVISION PROTEIN FTSX"/>
    <property type="match status" value="1"/>
</dbReference>
<feature type="domain" description="FtsX extracellular" evidence="13">
    <location>
        <begin position="59"/>
        <end position="159"/>
    </location>
</feature>
<dbReference type="EMBL" id="HG917868">
    <property type="protein sequence ID" value="CDM68268.1"/>
    <property type="molecule type" value="Genomic_DNA"/>
</dbReference>
<comment type="subcellular location">
    <subcellularLocation>
        <location evidence="1">Cell membrane</location>
        <topology evidence="1">Multi-pass membrane protein</topology>
    </subcellularLocation>
</comment>
<keyword evidence="5 10" id="KW-0132">Cell division</keyword>
<evidence type="ECO:0000259" key="13">
    <source>
        <dbReference type="Pfam" id="PF18075"/>
    </source>
</evidence>
<accession>W6RVA9</accession>
<evidence type="ECO:0000256" key="5">
    <source>
        <dbReference type="ARBA" id="ARBA00022618"/>
    </source>
</evidence>
<keyword evidence="6 11" id="KW-0812">Transmembrane</keyword>
<keyword evidence="15" id="KW-1185">Reference proteome</keyword>
<dbReference type="GO" id="GO:0051301">
    <property type="term" value="P:cell division"/>
    <property type="evidence" value="ECO:0007669"/>
    <property type="project" value="UniProtKB-KW"/>
</dbReference>
<dbReference type="Pfam" id="PF02687">
    <property type="entry name" value="FtsX"/>
    <property type="match status" value="1"/>
</dbReference>
<evidence type="ECO:0000313" key="15">
    <source>
        <dbReference type="Proteomes" id="UP000019426"/>
    </source>
</evidence>
<evidence type="ECO:0000256" key="6">
    <source>
        <dbReference type="ARBA" id="ARBA00022692"/>
    </source>
</evidence>
<dbReference type="AlphaFoldDB" id="W6RVA9"/>
<evidence type="ECO:0000256" key="10">
    <source>
        <dbReference type="PIRNR" id="PIRNR003097"/>
    </source>
</evidence>
<evidence type="ECO:0000313" key="14">
    <source>
        <dbReference type="EMBL" id="CDM68268.1"/>
    </source>
</evidence>
<protein>
    <recommendedName>
        <fullName evidence="3 10">Cell division protein FtsX</fullName>
    </recommendedName>
</protein>
<proteinExistence type="inferred from homology"/>
<dbReference type="eggNOG" id="COG2177">
    <property type="taxonomic scope" value="Bacteria"/>
</dbReference>
<dbReference type="GO" id="GO:0005886">
    <property type="term" value="C:plasma membrane"/>
    <property type="evidence" value="ECO:0007669"/>
    <property type="project" value="UniProtKB-SubCell"/>
</dbReference>
<dbReference type="NCBIfam" id="NF038347">
    <property type="entry name" value="FtsX_Gpos"/>
    <property type="match status" value="1"/>
</dbReference>
<evidence type="ECO:0000256" key="11">
    <source>
        <dbReference type="SAM" id="Phobius"/>
    </source>
</evidence>
<comment type="similarity">
    <text evidence="2 10">Belongs to the ABC-4 integral membrane protein family. FtsX subfamily.</text>
</comment>
<dbReference type="OrthoDB" id="9812531at2"/>
<dbReference type="Pfam" id="PF18075">
    <property type="entry name" value="FtsX_ECD"/>
    <property type="match status" value="1"/>
</dbReference>
<dbReference type="Proteomes" id="UP000019426">
    <property type="component" value="Chromosome M2/40_rep1"/>
</dbReference>
<dbReference type="PATRIC" id="fig|1216932.3.peg.1094"/>
<dbReference type="PANTHER" id="PTHR47755:SF1">
    <property type="entry name" value="CELL DIVISION PROTEIN FTSX"/>
    <property type="match status" value="1"/>
</dbReference>
<name>W6RVA9_9CLOT</name>
<feature type="transmembrane region" description="Helical" evidence="11">
    <location>
        <begin position="225"/>
        <end position="253"/>
    </location>
</feature>
<feature type="transmembrane region" description="Helical" evidence="11">
    <location>
        <begin position="178"/>
        <end position="205"/>
    </location>
</feature>
<keyword evidence="4 10" id="KW-1003">Cell membrane</keyword>
<sequence>MKLKTIRRLVKEGAKNIITHRLMAFASIVTVMISLIIFGAFYITINLTDKLVENMKDSVEIMAFIKDDVSEGDIDTIKNSISKIDGVENVIYISPEEGLESYKTSLDNDNDEEMKRIVEVVSENKENPIPGSFSIKVRGADFIKKVSNEVSKYEQIYKIDNGNLITKFLTKTSSIVKVIGIGIMSFLLVAAVFLIANSIKISVFVRKQEISIIKYIGATNSYVRLPFIIEGVIMGIIGAVISVIVISIGYSLIEDNIINYIGSTNYNIIVPSISNMILKLMSIEVLIASLIGVIGSCISIRKYLNV</sequence>
<dbReference type="InterPro" id="IPR058204">
    <property type="entry name" value="FtsX_firmicutes-type"/>
</dbReference>
<dbReference type="RefSeq" id="WP_044037200.1">
    <property type="nucleotide sequence ID" value="NZ_HG917868.1"/>
</dbReference>
<evidence type="ECO:0000256" key="1">
    <source>
        <dbReference type="ARBA" id="ARBA00004651"/>
    </source>
</evidence>
<feature type="transmembrane region" description="Helical" evidence="11">
    <location>
        <begin position="273"/>
        <end position="300"/>
    </location>
</feature>
<keyword evidence="7 11" id="KW-1133">Transmembrane helix</keyword>
<dbReference type="InterPro" id="IPR004513">
    <property type="entry name" value="FtsX"/>
</dbReference>